<evidence type="ECO:0000256" key="5">
    <source>
        <dbReference type="ARBA" id="ARBA00022777"/>
    </source>
</evidence>
<keyword evidence="3" id="KW-0677">Repeat</keyword>
<dbReference type="CDD" id="cd17302">
    <property type="entry name" value="PIPKc_AtPIP5K_like"/>
    <property type="match status" value="1"/>
</dbReference>
<feature type="compositionally biased region" description="Basic and acidic residues" evidence="8">
    <location>
        <begin position="1"/>
        <end position="10"/>
    </location>
</feature>
<dbReference type="PANTHER" id="PTHR23086">
    <property type="entry name" value="PHOSPHATIDYLINOSITOL-4-PHOSPHATE 5-KINASE"/>
    <property type="match status" value="1"/>
</dbReference>
<dbReference type="SMART" id="SM00698">
    <property type="entry name" value="MORN"/>
    <property type="match status" value="7"/>
</dbReference>
<keyword evidence="2 7" id="KW-0808">Transferase</keyword>
<keyword evidence="4 7" id="KW-0547">Nucleotide-binding</keyword>
<feature type="compositionally biased region" description="Low complexity" evidence="8">
    <location>
        <begin position="256"/>
        <end position="269"/>
    </location>
</feature>
<accession>A0A199UF13</accession>
<evidence type="ECO:0000256" key="8">
    <source>
        <dbReference type="SAM" id="MobiDB-lite"/>
    </source>
</evidence>
<feature type="domain" description="PIPK" evidence="9">
    <location>
        <begin position="470"/>
        <end position="856"/>
    </location>
</feature>
<feature type="region of interest" description="Disordered" evidence="8">
    <location>
        <begin position="254"/>
        <end position="287"/>
    </location>
</feature>
<feature type="region of interest" description="Disordered" evidence="8">
    <location>
        <begin position="338"/>
        <end position="361"/>
    </location>
</feature>
<feature type="region of interest" description="Disordered" evidence="8">
    <location>
        <begin position="1"/>
        <end position="71"/>
    </location>
</feature>
<dbReference type="SMART" id="SM00330">
    <property type="entry name" value="PIPKc"/>
    <property type="match status" value="1"/>
</dbReference>
<evidence type="ECO:0000256" key="4">
    <source>
        <dbReference type="ARBA" id="ARBA00022741"/>
    </source>
</evidence>
<reference evidence="10 11" key="1">
    <citation type="journal article" date="2016" name="DNA Res.">
        <title>The draft genome of MD-2 pineapple using hybrid error correction of long reads.</title>
        <authorList>
            <person name="Redwan R.M."/>
            <person name="Saidin A."/>
            <person name="Kumar S.V."/>
        </authorList>
    </citation>
    <scope>NUCLEOTIDE SEQUENCE [LARGE SCALE GENOMIC DNA]</scope>
    <source>
        <strain evidence="11">cv. MD2</strain>
        <tissue evidence="10">Leaf</tissue>
    </source>
</reference>
<dbReference type="GO" id="GO:0005524">
    <property type="term" value="F:ATP binding"/>
    <property type="evidence" value="ECO:0007669"/>
    <property type="project" value="UniProtKB-UniRule"/>
</dbReference>
<protein>
    <recommendedName>
        <fullName evidence="1">1-phosphatidylinositol-4-phosphate 5-kinase</fullName>
        <ecNumber evidence="1">2.7.1.68</ecNumber>
    </recommendedName>
</protein>
<evidence type="ECO:0000256" key="1">
    <source>
        <dbReference type="ARBA" id="ARBA00012172"/>
    </source>
</evidence>
<organism evidence="10 11">
    <name type="scientific">Ananas comosus</name>
    <name type="common">Pineapple</name>
    <name type="synonym">Ananas ananas</name>
    <dbReference type="NCBI Taxonomy" id="4615"/>
    <lineage>
        <taxon>Eukaryota</taxon>
        <taxon>Viridiplantae</taxon>
        <taxon>Streptophyta</taxon>
        <taxon>Embryophyta</taxon>
        <taxon>Tracheophyta</taxon>
        <taxon>Spermatophyta</taxon>
        <taxon>Magnoliopsida</taxon>
        <taxon>Liliopsida</taxon>
        <taxon>Poales</taxon>
        <taxon>Bromeliaceae</taxon>
        <taxon>Bromelioideae</taxon>
        <taxon>Ananas</taxon>
    </lineage>
</organism>
<dbReference type="EMBL" id="LSRQ01008354">
    <property type="protein sequence ID" value="OAY63329.1"/>
    <property type="molecule type" value="Genomic_DNA"/>
</dbReference>
<dbReference type="InterPro" id="IPR027484">
    <property type="entry name" value="PInositol-4-P-5-kinase_N"/>
</dbReference>
<dbReference type="GO" id="GO:0016308">
    <property type="term" value="F:1-phosphatidylinositol-4-phosphate 5-kinase activity"/>
    <property type="evidence" value="ECO:0007669"/>
    <property type="project" value="UniProtKB-EC"/>
</dbReference>
<evidence type="ECO:0000256" key="6">
    <source>
        <dbReference type="ARBA" id="ARBA00022840"/>
    </source>
</evidence>
<dbReference type="GO" id="GO:0005886">
    <property type="term" value="C:plasma membrane"/>
    <property type="evidence" value="ECO:0007669"/>
    <property type="project" value="TreeGrafter"/>
</dbReference>
<evidence type="ECO:0000256" key="7">
    <source>
        <dbReference type="PROSITE-ProRule" id="PRU00781"/>
    </source>
</evidence>
<dbReference type="FunFam" id="3.30.800.10:FF:000003">
    <property type="entry name" value="Phosphatidylinositol 4-phosphate 5-kinase"/>
    <property type="match status" value="1"/>
</dbReference>
<dbReference type="InterPro" id="IPR003409">
    <property type="entry name" value="MORN"/>
</dbReference>
<name>A0A199UF13_ANACO</name>
<dbReference type="InterPro" id="IPR002498">
    <property type="entry name" value="PInositol-4-P-4/5-kinase_core"/>
</dbReference>
<dbReference type="GO" id="GO:0046854">
    <property type="term" value="P:phosphatidylinositol phosphate biosynthetic process"/>
    <property type="evidence" value="ECO:0007669"/>
    <property type="project" value="TreeGrafter"/>
</dbReference>
<dbReference type="Proteomes" id="UP000092600">
    <property type="component" value="Unassembled WGS sequence"/>
</dbReference>
<dbReference type="Pfam" id="PF02493">
    <property type="entry name" value="MORN"/>
    <property type="match status" value="7"/>
</dbReference>
<dbReference type="PROSITE" id="PS51455">
    <property type="entry name" value="PIPK"/>
    <property type="match status" value="1"/>
</dbReference>
<dbReference type="Gene3D" id="3.30.800.10">
    <property type="entry name" value="Phosphatidylinositol Phosphate Kinase II Beta"/>
    <property type="match status" value="1"/>
</dbReference>
<dbReference type="PIRSF" id="PIRSF037274">
    <property type="entry name" value="PIP5K_plant_prd"/>
    <property type="match status" value="1"/>
</dbReference>
<keyword evidence="5 7" id="KW-0418">Kinase</keyword>
<sequence length="860" mass="95410">MYKEQLRAKAWESTVRKAQQQQQQQQQVRRRVSIFTPMSVAPADDADGSASTTSSSSDDHPGGGAGAGAESECRDVERLLPNGDFYTGQWRGGVPHGAGKYLWTDGCMYEGDWRHGKATGKGKFSWPSGATYEGEFKAGFMDGHGTYTGAAGDTYRGGWLMNLKHGAGNKSYANGDYYDGEWRNGLQDGAGRYVWRNGTEYAGQWRAGLIHGKGSLIWANGNRYDGGWEDGAPRGNGSFRWADGSLYVGIWSGDGQQQQQQPQQQQPQQKGVYYPSPAASSPTARDPREAFAADLPECKVCAGEAVSILPSQKALNWSGDEPEFAQKQALWRSKVAEIGTGNGPRPRRRASVDAPGAGDGGVGGIIGGGHGRIAGMNNSVGGGEKGFERICIWESDGDITCDIVDGGSVVAAAAAAAAAAAGGGGGGKEGPEDLIGGLGLEEAETRGLGGRLQMRWPLPRVPKRQGETISKGHKNYELMLNLQLGIRHAVGKQGPITLDLKASAFDPKEKVWTKFPPEGTKYTPPHQSCDFRWKDYCPLVFRTLRKLFKVDAADYMMSLCGNDALRELSSPGKSGSFFYLTNDDKYMIKTMKKSEVKVLLRMLPAYYNHVRAFEDTLVTKFFGLHCVRLTGAAQKKVRFVIMGNLFCSEYAIHRRFDLKGSSHGRMTDKPETEIDEYTTLKDLDLNFIFRLQRPWFQDFQRQVDRDCEFLEQERIMDYSLLVGVHFRDTRNPHVPEGTNDVDGTRQTTPRLSRVDMDQFLYDPNRWVTIRLGTNMPARAELTVRRNDYDCQLIGESTGEFYDVVLYFGIIDILQDYDISKKLEHAYKSIQYDPTSISAVDPKQYSKRFRDFIFKAFAEDT</sequence>
<dbReference type="Gene3D" id="3.30.810.10">
    <property type="entry name" value="2-Layer Sandwich"/>
    <property type="match status" value="1"/>
</dbReference>
<dbReference type="SUPFAM" id="SSF56104">
    <property type="entry name" value="SAICAR synthase-like"/>
    <property type="match status" value="1"/>
</dbReference>
<proteinExistence type="predicted"/>
<evidence type="ECO:0000313" key="11">
    <source>
        <dbReference type="Proteomes" id="UP000092600"/>
    </source>
</evidence>
<keyword evidence="6 7" id="KW-0067">ATP-binding</keyword>
<dbReference type="InterPro" id="IPR023610">
    <property type="entry name" value="PInositol-4/5-P-5/4-kinase"/>
</dbReference>
<dbReference type="InterPro" id="IPR017163">
    <property type="entry name" value="PIno-4-P-5_kinase_pln"/>
</dbReference>
<dbReference type="Gene3D" id="2.20.110.10">
    <property type="entry name" value="Histone H3 K4-specific methyltransferase SET7/9 N-terminal domain"/>
    <property type="match status" value="3"/>
</dbReference>
<dbReference type="STRING" id="4615.A0A199UF13"/>
<dbReference type="PANTHER" id="PTHR23086:SF108">
    <property type="entry name" value="PHOSPHATIDYLINOSITOL 4-PHOSPHATE 5-KINASE"/>
    <property type="match status" value="1"/>
</dbReference>
<dbReference type="SUPFAM" id="SSF82185">
    <property type="entry name" value="Histone H3 K4-specific methyltransferase SET7/9 N-terminal domain"/>
    <property type="match status" value="1"/>
</dbReference>
<evidence type="ECO:0000256" key="2">
    <source>
        <dbReference type="ARBA" id="ARBA00022679"/>
    </source>
</evidence>
<gene>
    <name evidence="10" type="ORF">ACMD2_11818</name>
</gene>
<dbReference type="EC" id="2.7.1.68" evidence="1"/>
<evidence type="ECO:0000256" key="3">
    <source>
        <dbReference type="ARBA" id="ARBA00022737"/>
    </source>
</evidence>
<dbReference type="Pfam" id="PF01504">
    <property type="entry name" value="PIP5K"/>
    <property type="match status" value="1"/>
</dbReference>
<dbReference type="InterPro" id="IPR027483">
    <property type="entry name" value="PInositol-4-P-4/5-kinase_C_sf"/>
</dbReference>
<dbReference type="AlphaFoldDB" id="A0A199UF13"/>
<evidence type="ECO:0000259" key="9">
    <source>
        <dbReference type="PROSITE" id="PS51455"/>
    </source>
</evidence>
<comment type="caution">
    <text evidence="10">The sequence shown here is derived from an EMBL/GenBank/DDBJ whole genome shotgun (WGS) entry which is preliminary data.</text>
</comment>
<evidence type="ECO:0000313" key="10">
    <source>
        <dbReference type="EMBL" id="OAY63329.1"/>
    </source>
</evidence>